<evidence type="ECO:0000256" key="2">
    <source>
        <dbReference type="ARBA" id="ARBA00023125"/>
    </source>
</evidence>
<sequence length="350" mass="41532">MAVYKHHFCMADEVISFIEKYYNAPKNFEKLRQNAKGEEEYAMIDRLLMMMKEVGEAFKEKFQEDEYLFQFLQEEDDLTLSSLLCYAYCDYKEETLDKQLASMRKNAKENPKAFLDVLLSANSETKEQISPDEELLNEIDHIPYTDAVKWNVWKIHTNVEKYVEHLCEIIQELYPLFEYNKDIYAYYGKRYEEEIATLYEGKDLYSYLCTKFDFHIEAEGEYIYPSVGKILSISFIDCKPKDIIIRYGVGMVNKLIEIQQISKEELFFGLKVLGDTSKFEILQLLGKETSYGAQLAEKLHLSTPTISYHMQALINARFVIFEKKQNRLYYRMNKEYLQYFLKQVEERLGV</sequence>
<dbReference type="InterPro" id="IPR011991">
    <property type="entry name" value="ArsR-like_HTH"/>
</dbReference>
<dbReference type="SUPFAM" id="SSF46785">
    <property type="entry name" value="Winged helix' DNA-binding domain"/>
    <property type="match status" value="1"/>
</dbReference>
<evidence type="ECO:0000256" key="3">
    <source>
        <dbReference type="ARBA" id="ARBA00023163"/>
    </source>
</evidence>
<dbReference type="EMBL" id="AP019695">
    <property type="protein sequence ID" value="BBK22888.1"/>
    <property type="molecule type" value="Genomic_DNA"/>
</dbReference>
<keyword evidence="2" id="KW-0238">DNA-binding</keyword>
<organism evidence="5 6">
    <name type="scientific">Amedibacterium intestinale</name>
    <dbReference type="NCBI Taxonomy" id="2583452"/>
    <lineage>
        <taxon>Bacteria</taxon>
        <taxon>Bacillati</taxon>
        <taxon>Bacillota</taxon>
        <taxon>Erysipelotrichia</taxon>
        <taxon>Erysipelotrichales</taxon>
        <taxon>Erysipelotrichaceae</taxon>
        <taxon>Amedibacterium</taxon>
    </lineage>
</organism>
<dbReference type="PROSITE" id="PS50987">
    <property type="entry name" value="HTH_ARSR_2"/>
    <property type="match status" value="1"/>
</dbReference>
<reference evidence="6" key="1">
    <citation type="submission" date="2019-05" db="EMBL/GenBank/DDBJ databases">
        <title>Complete genome sequencing of Absiella argi strain JCM 30884.</title>
        <authorList>
            <person name="Sakamoto M."/>
            <person name="Murakami T."/>
            <person name="Mori H."/>
        </authorList>
    </citation>
    <scope>NUCLEOTIDE SEQUENCE [LARGE SCALE GENOMIC DNA]</scope>
    <source>
        <strain evidence="6">JCM 30884</strain>
    </source>
</reference>
<dbReference type="PRINTS" id="PR00778">
    <property type="entry name" value="HTHARSR"/>
</dbReference>
<dbReference type="RefSeq" id="WP_118277915.1">
    <property type="nucleotide sequence ID" value="NZ_AP019695.1"/>
</dbReference>
<keyword evidence="6" id="KW-1185">Reference proteome</keyword>
<dbReference type="SMART" id="SM00418">
    <property type="entry name" value="HTH_ARSR"/>
    <property type="match status" value="1"/>
</dbReference>
<dbReference type="InterPro" id="IPR036388">
    <property type="entry name" value="WH-like_DNA-bd_sf"/>
</dbReference>
<dbReference type="InterPro" id="IPR051081">
    <property type="entry name" value="HTH_MetalResp_TranReg"/>
</dbReference>
<keyword evidence="1" id="KW-0805">Transcription regulation</keyword>
<dbReference type="PANTHER" id="PTHR33154:SF18">
    <property type="entry name" value="ARSENICAL RESISTANCE OPERON REPRESSOR"/>
    <property type="match status" value="1"/>
</dbReference>
<dbReference type="InterPro" id="IPR036390">
    <property type="entry name" value="WH_DNA-bd_sf"/>
</dbReference>
<protein>
    <submittedName>
        <fullName evidence="5">Transcriptional regulator</fullName>
    </submittedName>
</protein>
<keyword evidence="3" id="KW-0804">Transcription</keyword>
<proteinExistence type="predicted"/>
<dbReference type="AlphaFoldDB" id="A0A6N4TJ66"/>
<evidence type="ECO:0000313" key="5">
    <source>
        <dbReference type="EMBL" id="BBK22888.1"/>
    </source>
</evidence>
<feature type="domain" description="HTH arsR-type" evidence="4">
    <location>
        <begin position="258"/>
        <end position="350"/>
    </location>
</feature>
<dbReference type="GO" id="GO:0003700">
    <property type="term" value="F:DNA-binding transcription factor activity"/>
    <property type="evidence" value="ECO:0007669"/>
    <property type="project" value="InterPro"/>
</dbReference>
<dbReference type="CDD" id="cd00090">
    <property type="entry name" value="HTH_ARSR"/>
    <property type="match status" value="1"/>
</dbReference>
<dbReference type="Gene3D" id="1.10.10.10">
    <property type="entry name" value="Winged helix-like DNA-binding domain superfamily/Winged helix DNA-binding domain"/>
    <property type="match status" value="1"/>
</dbReference>
<evidence type="ECO:0000313" key="6">
    <source>
        <dbReference type="Proteomes" id="UP000464754"/>
    </source>
</evidence>
<dbReference type="Proteomes" id="UP000464754">
    <property type="component" value="Chromosome"/>
</dbReference>
<accession>A0A6N4TJ66</accession>
<name>A0A6N4TJ66_9FIRM</name>
<evidence type="ECO:0000256" key="1">
    <source>
        <dbReference type="ARBA" id="ARBA00023015"/>
    </source>
</evidence>
<dbReference type="Pfam" id="PF01022">
    <property type="entry name" value="HTH_5"/>
    <property type="match status" value="1"/>
</dbReference>
<evidence type="ECO:0000259" key="4">
    <source>
        <dbReference type="PROSITE" id="PS50987"/>
    </source>
</evidence>
<dbReference type="PANTHER" id="PTHR33154">
    <property type="entry name" value="TRANSCRIPTIONAL REGULATOR, ARSR FAMILY"/>
    <property type="match status" value="1"/>
</dbReference>
<gene>
    <name evidence="5" type="ORF">Aargi30884_17910</name>
</gene>
<dbReference type="GO" id="GO:0003677">
    <property type="term" value="F:DNA binding"/>
    <property type="evidence" value="ECO:0007669"/>
    <property type="project" value="UniProtKB-KW"/>
</dbReference>
<dbReference type="InterPro" id="IPR001845">
    <property type="entry name" value="HTH_ArsR_DNA-bd_dom"/>
</dbReference>
<dbReference type="KEGG" id="aarg:Aargi30884_17910"/>